<reference evidence="2" key="1">
    <citation type="journal article" date="2010" name="PLoS Negl. Trop. Dis.">
        <title>The genome sequence of Trypanosoma brucei gambiense, causative agent of chronic human african trypanosomiasis.</title>
        <authorList>
            <person name="Jackson A.P."/>
            <person name="Sanders M."/>
            <person name="Berry A."/>
            <person name="McQuillan J."/>
            <person name="Aslett M.A."/>
            <person name="Quail M.A."/>
            <person name="Chukualim B."/>
            <person name="Capewell P."/>
            <person name="MacLeod A."/>
            <person name="Melville S.E."/>
            <person name="Gibson W."/>
            <person name="Barry J.D."/>
            <person name="Berriman M."/>
            <person name="Hertz-Fowler C."/>
        </authorList>
    </citation>
    <scope>NUCLEOTIDE SEQUENCE [LARGE SCALE GENOMIC DNA]</scope>
    <source>
        <strain evidence="2">MHOM/CI/86/DAL972</strain>
    </source>
</reference>
<evidence type="ECO:0000313" key="1">
    <source>
        <dbReference type="EMBL" id="CBH17112.1"/>
    </source>
</evidence>
<name>D0A611_TRYB9</name>
<dbReference type="AlphaFoldDB" id="D0A611"/>
<dbReference type="KEGG" id="tbg:TbgDal_XI2290"/>
<organism evidence="1 2">
    <name type="scientific">Trypanosoma brucei gambiense (strain MHOM/CI/86/DAL972)</name>
    <dbReference type="NCBI Taxonomy" id="679716"/>
    <lineage>
        <taxon>Eukaryota</taxon>
        <taxon>Discoba</taxon>
        <taxon>Euglenozoa</taxon>
        <taxon>Kinetoplastea</taxon>
        <taxon>Metakinetoplastina</taxon>
        <taxon>Trypanosomatida</taxon>
        <taxon>Trypanosomatidae</taxon>
        <taxon>Trypanosoma</taxon>
    </lineage>
</organism>
<evidence type="ECO:0000313" key="2">
    <source>
        <dbReference type="Proteomes" id="UP000002316"/>
    </source>
</evidence>
<dbReference type="Proteomes" id="UP000002316">
    <property type="component" value="Chromosome 11"/>
</dbReference>
<protein>
    <submittedName>
        <fullName evidence="1">Uncharacterized protein</fullName>
    </submittedName>
</protein>
<dbReference type="EMBL" id="FN554974">
    <property type="protein sequence ID" value="CBH17112.1"/>
    <property type="molecule type" value="Genomic_DNA"/>
</dbReference>
<dbReference type="GeneID" id="23867197"/>
<sequence length="126" mass="14478">MNNEKNEKPYIAKKVSPHPTSHLRYLMITCTMHTSTRHILLILDILQPLPKQNLLLLLFTNFSPEQLRYPPASPYAPPLHVFSTPANYHEEKITQMQREGTRHSSRLHEVSFGTLSWCAVAITNTS</sequence>
<dbReference type="RefSeq" id="XP_011779376.1">
    <property type="nucleotide sequence ID" value="XM_011781074.1"/>
</dbReference>
<accession>D0A611</accession>
<proteinExistence type="predicted"/>
<gene>
    <name evidence="1" type="ORF">TbgDal_XI2290</name>
</gene>